<dbReference type="EMBL" id="JAFIRR010000068">
    <property type="protein sequence ID" value="MCO6416777.1"/>
    <property type="molecule type" value="Genomic_DNA"/>
</dbReference>
<evidence type="ECO:0000256" key="2">
    <source>
        <dbReference type="SAM" id="SignalP"/>
    </source>
</evidence>
<name>A0ABT1D570_9PROT</name>
<sequence length="80" mass="8639">MRSLLVAAALGLGLVAAAAPVSAAPPVGPGWHGPHRHYVPPPRPHWHRPLPPPRYHHHVLPGQSWQQPRYYRPGPGPGPG</sequence>
<evidence type="ECO:0008006" key="5">
    <source>
        <dbReference type="Google" id="ProtNLM"/>
    </source>
</evidence>
<feature type="region of interest" description="Disordered" evidence="1">
    <location>
        <begin position="23"/>
        <end position="80"/>
    </location>
</feature>
<evidence type="ECO:0000313" key="4">
    <source>
        <dbReference type="Proteomes" id="UP001523392"/>
    </source>
</evidence>
<evidence type="ECO:0000256" key="1">
    <source>
        <dbReference type="SAM" id="MobiDB-lite"/>
    </source>
</evidence>
<dbReference type="RefSeq" id="WP_252953409.1">
    <property type="nucleotide sequence ID" value="NZ_JAFIRR010000068.1"/>
</dbReference>
<organism evidence="3 4">
    <name type="scientific">Siccirubricoccus soli</name>
    <dbReference type="NCBI Taxonomy" id="2899147"/>
    <lineage>
        <taxon>Bacteria</taxon>
        <taxon>Pseudomonadati</taxon>
        <taxon>Pseudomonadota</taxon>
        <taxon>Alphaproteobacteria</taxon>
        <taxon>Acetobacterales</taxon>
        <taxon>Roseomonadaceae</taxon>
        <taxon>Siccirubricoccus</taxon>
    </lineage>
</organism>
<gene>
    <name evidence="3" type="ORF">JYK14_11490</name>
</gene>
<keyword evidence="4" id="KW-1185">Reference proteome</keyword>
<accession>A0ABT1D570</accession>
<dbReference type="Proteomes" id="UP001523392">
    <property type="component" value="Unassembled WGS sequence"/>
</dbReference>
<reference evidence="3 4" key="1">
    <citation type="submission" date="2021-12" db="EMBL/GenBank/DDBJ databases">
        <title>Siccirubricoccus leaddurans sp. nov., a high concentration Zn2+ tolerance bacterium.</title>
        <authorList>
            <person name="Cao Y."/>
        </authorList>
    </citation>
    <scope>NUCLEOTIDE SEQUENCE [LARGE SCALE GENOMIC DNA]</scope>
    <source>
        <strain evidence="3 4">KC 17139</strain>
    </source>
</reference>
<feature type="signal peptide" evidence="2">
    <location>
        <begin position="1"/>
        <end position="23"/>
    </location>
</feature>
<protein>
    <recommendedName>
        <fullName evidence="5">Secreted protein</fullName>
    </recommendedName>
</protein>
<proteinExistence type="predicted"/>
<evidence type="ECO:0000313" key="3">
    <source>
        <dbReference type="EMBL" id="MCO6416777.1"/>
    </source>
</evidence>
<feature type="chain" id="PRO_5045326598" description="Secreted protein" evidence="2">
    <location>
        <begin position="24"/>
        <end position="80"/>
    </location>
</feature>
<comment type="caution">
    <text evidence="3">The sequence shown here is derived from an EMBL/GenBank/DDBJ whole genome shotgun (WGS) entry which is preliminary data.</text>
</comment>
<feature type="compositionally biased region" description="Basic residues" evidence="1">
    <location>
        <begin position="33"/>
        <end position="59"/>
    </location>
</feature>
<keyword evidence="2" id="KW-0732">Signal</keyword>